<dbReference type="RefSeq" id="WP_042445987.1">
    <property type="nucleotide sequence ID" value="NZ_BBPN01000010.1"/>
</dbReference>
<sequence>MSENTTTIERIHADHTVAKRLGNWTDAGVVEIRARRATVVVDLRSPHLPAEVEVRIENAKALVKLLVPEDTEVEHWDLRWSGKGSLKDAQVARDDVQTAPSRRIRVVGTAQDGEIRVHRGGVAMLSAMFSREYLEDLRSARKEGRLPIVDDPTRDSRKS</sequence>
<dbReference type="STRING" id="235985.SAMN05414137_11832"/>
<name>A0A1H7VGM4_STRJI</name>
<dbReference type="OrthoDB" id="4542805at2"/>
<accession>A0A1H7VGM4</accession>
<dbReference type="AlphaFoldDB" id="A0A1H7VGM4"/>
<keyword evidence="2" id="KW-1185">Reference proteome</keyword>
<protein>
    <submittedName>
        <fullName evidence="1">Uncharacterized protein</fullName>
    </submittedName>
</protein>
<reference evidence="2" key="1">
    <citation type="submission" date="2016-10" db="EMBL/GenBank/DDBJ databases">
        <authorList>
            <person name="Varghese N."/>
        </authorList>
    </citation>
    <scope>NUCLEOTIDE SEQUENCE [LARGE SCALE GENOMIC DNA]</scope>
    <source>
        <strain evidence="2">DSM 45096 / BCRC 16803 / CGMCC 4.1857 / CIP 109030 / JCM 12277 / KCTC 19219 / NBRC 100920 / 33214</strain>
    </source>
</reference>
<dbReference type="eggNOG" id="ENOG50327QG">
    <property type="taxonomic scope" value="Bacteria"/>
</dbReference>
<proteinExistence type="predicted"/>
<dbReference type="Proteomes" id="UP000183015">
    <property type="component" value="Unassembled WGS sequence"/>
</dbReference>
<dbReference type="EMBL" id="FOAZ01000018">
    <property type="protein sequence ID" value="SEM08422.1"/>
    <property type="molecule type" value="Genomic_DNA"/>
</dbReference>
<organism evidence="1 2">
    <name type="scientific">Streptacidiphilus jiangxiensis</name>
    <dbReference type="NCBI Taxonomy" id="235985"/>
    <lineage>
        <taxon>Bacteria</taxon>
        <taxon>Bacillati</taxon>
        <taxon>Actinomycetota</taxon>
        <taxon>Actinomycetes</taxon>
        <taxon>Kitasatosporales</taxon>
        <taxon>Streptomycetaceae</taxon>
        <taxon>Streptacidiphilus</taxon>
    </lineage>
</organism>
<evidence type="ECO:0000313" key="2">
    <source>
        <dbReference type="Proteomes" id="UP000183015"/>
    </source>
</evidence>
<evidence type="ECO:0000313" key="1">
    <source>
        <dbReference type="EMBL" id="SEM08422.1"/>
    </source>
</evidence>
<gene>
    <name evidence="1" type="ORF">SAMN05414137_11832</name>
</gene>